<dbReference type="PROSITE" id="PS51918">
    <property type="entry name" value="RADICAL_SAM"/>
    <property type="match status" value="1"/>
</dbReference>
<gene>
    <name evidence="11" type="ORF">QSG27_22300</name>
</gene>
<feature type="domain" description="B12-binding" evidence="9">
    <location>
        <begin position="18"/>
        <end position="162"/>
    </location>
</feature>
<dbReference type="RefSeq" id="WP_306709996.1">
    <property type="nucleotide sequence ID" value="NZ_JAUJFI010000143.1"/>
</dbReference>
<dbReference type="EMBL" id="JAUJFI010000143">
    <property type="protein sequence ID" value="MDQ2105447.1"/>
    <property type="molecule type" value="Genomic_DNA"/>
</dbReference>
<dbReference type="InterPro" id="IPR023404">
    <property type="entry name" value="rSAM_horseshoe"/>
</dbReference>
<dbReference type="PROSITE" id="PS01278">
    <property type="entry name" value="MTTASE_RADICAL"/>
    <property type="match status" value="1"/>
</dbReference>
<dbReference type="Pfam" id="PF04055">
    <property type="entry name" value="Radical_SAM"/>
    <property type="match status" value="1"/>
</dbReference>
<dbReference type="PROSITE" id="PS51332">
    <property type="entry name" value="B12_BINDING"/>
    <property type="match status" value="1"/>
</dbReference>
<organism evidence="11 12">
    <name type="scientific">Azospirillum isscasi</name>
    <dbReference type="NCBI Taxonomy" id="3053926"/>
    <lineage>
        <taxon>Bacteria</taxon>
        <taxon>Pseudomonadati</taxon>
        <taxon>Pseudomonadota</taxon>
        <taxon>Alphaproteobacteria</taxon>
        <taxon>Rhodospirillales</taxon>
        <taxon>Azospirillaceae</taxon>
        <taxon>Azospirillum</taxon>
    </lineage>
</organism>
<dbReference type="InterPro" id="IPR034466">
    <property type="entry name" value="Methyltransferase_Class_B"/>
</dbReference>
<keyword evidence="4" id="KW-0808">Transferase</keyword>
<dbReference type="Proteomes" id="UP001227317">
    <property type="component" value="Unassembled WGS sequence"/>
</dbReference>
<evidence type="ECO:0000313" key="12">
    <source>
        <dbReference type="Proteomes" id="UP001227317"/>
    </source>
</evidence>
<dbReference type="SFLD" id="SFLDG01123">
    <property type="entry name" value="methyltransferase_(Class_B)"/>
    <property type="match status" value="1"/>
</dbReference>
<keyword evidence="3" id="KW-0489">Methyltransferase</keyword>
<name>A0ABU0WMJ3_9PROT</name>
<sequence length="524" mass="57536">MTAPTSDGRLDLLLIHPGGRGRIYQSLGDELTAIEPPLWCGLIATYCRQRGHSAAIIDSEAEGWDAAAVAAKVAEMAPRLVAIVVYGHQPSASTQSMPAAGALARAVKDAAPEQTVIVIGGHAAALPERTLREEAVDFVATGEGPVTVDALLHALKSGTPDGLSPADLSPADLSDVPGIVHWHEGEVRRTRPAPLVEDLDRDLPASSWDLLPMEKYRAHNWQCFGDMGARRPYASIYTTLGCPYTCSFCCINAPFGRNGYRFRSPEAVLREIDLLIEQYGVRTFKIVDEMFVLNERHVTAICEGLIPRNERLGNTLNLWAYARVDTVKPRMLDRLRRAGFRWLALGIESGSKHVRDGARKALRNEDIVGIVRAIQEAGINVIGNYIFGLPDDDAKSMRATLDLAKELNCEFANFYSAMAYPGSPLYDEAVGKGWDLPESWSGYSQHSADCRPLATETLTAAEVLAFRDKAFTEYFTNPRYLKMVDQRFGADTSRHIREMTRHTLHRNLLEAAEAAAPGGLAHEA</sequence>
<evidence type="ECO:0000256" key="6">
    <source>
        <dbReference type="ARBA" id="ARBA00022723"/>
    </source>
</evidence>
<dbReference type="InterPro" id="IPR020612">
    <property type="entry name" value="Methylthiotransferase_CS"/>
</dbReference>
<keyword evidence="12" id="KW-1185">Reference proteome</keyword>
<evidence type="ECO:0000313" key="11">
    <source>
        <dbReference type="EMBL" id="MDQ2105447.1"/>
    </source>
</evidence>
<evidence type="ECO:0000256" key="7">
    <source>
        <dbReference type="ARBA" id="ARBA00023004"/>
    </source>
</evidence>
<protein>
    <submittedName>
        <fullName evidence="11">Radical SAM protein</fullName>
    </submittedName>
</protein>
<evidence type="ECO:0000256" key="5">
    <source>
        <dbReference type="ARBA" id="ARBA00022691"/>
    </source>
</evidence>
<dbReference type="InterPro" id="IPR006158">
    <property type="entry name" value="Cobalamin-bd"/>
</dbReference>
<accession>A0ABU0WMJ3</accession>
<dbReference type="Gene3D" id="3.80.30.20">
    <property type="entry name" value="tm_1862 like domain"/>
    <property type="match status" value="1"/>
</dbReference>
<keyword evidence="5" id="KW-0949">S-adenosyl-L-methionine</keyword>
<evidence type="ECO:0000256" key="2">
    <source>
        <dbReference type="ARBA" id="ARBA00022485"/>
    </source>
</evidence>
<dbReference type="InterPro" id="IPR051198">
    <property type="entry name" value="BchE-like"/>
</dbReference>
<dbReference type="Gene3D" id="3.40.50.280">
    <property type="entry name" value="Cobalamin-binding domain"/>
    <property type="match status" value="1"/>
</dbReference>
<feature type="domain" description="Radical SAM core" evidence="10">
    <location>
        <begin position="228"/>
        <end position="467"/>
    </location>
</feature>
<reference evidence="11 12" key="1">
    <citation type="submission" date="2023-06" db="EMBL/GenBank/DDBJ databases">
        <title>Azospirillum isscasensis sp.nov, a bacterium isolated from rhizosphere soil of rice.</title>
        <authorList>
            <person name="Wang H."/>
        </authorList>
    </citation>
    <scope>NUCLEOTIDE SEQUENCE [LARGE SCALE GENOMIC DNA]</scope>
    <source>
        <strain evidence="11 12">C340-1</strain>
    </source>
</reference>
<evidence type="ECO:0000256" key="3">
    <source>
        <dbReference type="ARBA" id="ARBA00022603"/>
    </source>
</evidence>
<dbReference type="SMART" id="SM00729">
    <property type="entry name" value="Elp3"/>
    <property type="match status" value="1"/>
</dbReference>
<dbReference type="SFLD" id="SFLDS00029">
    <property type="entry name" value="Radical_SAM"/>
    <property type="match status" value="1"/>
</dbReference>
<dbReference type="SUPFAM" id="SSF102114">
    <property type="entry name" value="Radical SAM enzymes"/>
    <property type="match status" value="1"/>
</dbReference>
<comment type="caution">
    <text evidence="11">The sequence shown here is derived from an EMBL/GenBank/DDBJ whole genome shotgun (WGS) entry which is preliminary data.</text>
</comment>
<evidence type="ECO:0000256" key="4">
    <source>
        <dbReference type="ARBA" id="ARBA00022679"/>
    </source>
</evidence>
<evidence type="ECO:0000256" key="1">
    <source>
        <dbReference type="ARBA" id="ARBA00001966"/>
    </source>
</evidence>
<dbReference type="SFLD" id="SFLDG01082">
    <property type="entry name" value="B12-binding_domain_containing"/>
    <property type="match status" value="1"/>
</dbReference>
<evidence type="ECO:0000256" key="8">
    <source>
        <dbReference type="ARBA" id="ARBA00023014"/>
    </source>
</evidence>
<comment type="cofactor">
    <cofactor evidence="1">
        <name>[4Fe-4S] cluster</name>
        <dbReference type="ChEBI" id="CHEBI:49883"/>
    </cofactor>
</comment>
<dbReference type="Pfam" id="PF02310">
    <property type="entry name" value="B12-binding"/>
    <property type="match status" value="1"/>
</dbReference>
<dbReference type="InterPro" id="IPR058240">
    <property type="entry name" value="rSAM_sf"/>
</dbReference>
<dbReference type="InterPro" id="IPR007197">
    <property type="entry name" value="rSAM"/>
</dbReference>
<dbReference type="PANTHER" id="PTHR43409:SF7">
    <property type="entry name" value="BLL1977 PROTEIN"/>
    <property type="match status" value="1"/>
</dbReference>
<dbReference type="InterPro" id="IPR006638">
    <property type="entry name" value="Elp3/MiaA/NifB-like_rSAM"/>
</dbReference>
<proteinExistence type="predicted"/>
<keyword evidence="8" id="KW-0411">Iron-sulfur</keyword>
<dbReference type="PANTHER" id="PTHR43409">
    <property type="entry name" value="ANAEROBIC MAGNESIUM-PROTOPORPHYRIN IX MONOMETHYL ESTER CYCLASE-RELATED"/>
    <property type="match status" value="1"/>
</dbReference>
<keyword evidence="7" id="KW-0408">Iron</keyword>
<evidence type="ECO:0000259" key="10">
    <source>
        <dbReference type="PROSITE" id="PS51918"/>
    </source>
</evidence>
<evidence type="ECO:0000259" key="9">
    <source>
        <dbReference type="PROSITE" id="PS51332"/>
    </source>
</evidence>
<keyword evidence="6" id="KW-0479">Metal-binding</keyword>
<keyword evidence="2" id="KW-0004">4Fe-4S</keyword>